<dbReference type="InterPro" id="IPR003877">
    <property type="entry name" value="SPRY_dom"/>
</dbReference>
<dbReference type="PROSITE" id="PS50188">
    <property type="entry name" value="B302_SPRY"/>
    <property type="match status" value="1"/>
</dbReference>
<dbReference type="Gene3D" id="2.60.120.920">
    <property type="match status" value="1"/>
</dbReference>
<dbReference type="Pfam" id="PF15227">
    <property type="entry name" value="zf-C3HC4_4"/>
    <property type="match status" value="1"/>
</dbReference>
<evidence type="ECO:0000259" key="9">
    <source>
        <dbReference type="PROSITE" id="PS50188"/>
    </source>
</evidence>
<feature type="domain" description="RING-type" evidence="7">
    <location>
        <begin position="15"/>
        <end position="58"/>
    </location>
</feature>
<dbReference type="PANTHER" id="PTHR25465">
    <property type="entry name" value="B-BOX DOMAIN CONTAINING"/>
    <property type="match status" value="1"/>
</dbReference>
<dbReference type="SUPFAM" id="SSF57850">
    <property type="entry name" value="RING/U-box"/>
    <property type="match status" value="1"/>
</dbReference>
<dbReference type="SMART" id="SM00589">
    <property type="entry name" value="PRY"/>
    <property type="match status" value="1"/>
</dbReference>
<dbReference type="Pfam" id="PF00622">
    <property type="entry name" value="SPRY"/>
    <property type="match status" value="1"/>
</dbReference>
<dbReference type="InterPro" id="IPR001870">
    <property type="entry name" value="B30.2/SPRY"/>
</dbReference>
<keyword evidence="4" id="KW-0862">Zinc</keyword>
<dbReference type="PROSITE" id="PS50119">
    <property type="entry name" value="ZF_BBOX"/>
    <property type="match status" value="1"/>
</dbReference>
<proteinExistence type="predicted"/>
<keyword evidence="11" id="KW-1185">Reference proteome</keyword>
<dbReference type="Gene3D" id="3.30.40.10">
    <property type="entry name" value="Zinc/RING finger domain, C3HC4 (zinc finger)"/>
    <property type="match status" value="1"/>
</dbReference>
<dbReference type="Pfam" id="PF13765">
    <property type="entry name" value="PRY"/>
    <property type="match status" value="1"/>
</dbReference>
<evidence type="ECO:0000256" key="1">
    <source>
        <dbReference type="ARBA" id="ARBA00022588"/>
    </source>
</evidence>
<dbReference type="SMART" id="SM00336">
    <property type="entry name" value="BBOX"/>
    <property type="match status" value="2"/>
</dbReference>
<dbReference type="SMART" id="SM00449">
    <property type="entry name" value="SPRY"/>
    <property type="match status" value="1"/>
</dbReference>
<dbReference type="InterPro" id="IPR043136">
    <property type="entry name" value="B30.2/SPRY_sf"/>
</dbReference>
<dbReference type="SUPFAM" id="SSF57845">
    <property type="entry name" value="B-box zinc-binding domain"/>
    <property type="match status" value="1"/>
</dbReference>
<evidence type="ECO:0008006" key="12">
    <source>
        <dbReference type="Google" id="ProtNLM"/>
    </source>
</evidence>
<dbReference type="Proteomes" id="UP001187315">
    <property type="component" value="Unassembled WGS sequence"/>
</dbReference>
<keyword evidence="2" id="KW-0479">Metal-binding</keyword>
<dbReference type="EMBL" id="JAVHJS010000003">
    <property type="protein sequence ID" value="KAK2863888.1"/>
    <property type="molecule type" value="Genomic_DNA"/>
</dbReference>
<name>A0AA88NS48_TACVA</name>
<evidence type="ECO:0000256" key="6">
    <source>
        <dbReference type="PROSITE-ProRule" id="PRU00024"/>
    </source>
</evidence>
<gene>
    <name evidence="10" type="ORF">Q7C36_003042</name>
</gene>
<dbReference type="GO" id="GO:0005737">
    <property type="term" value="C:cytoplasm"/>
    <property type="evidence" value="ECO:0007669"/>
    <property type="project" value="UniProtKB-ARBA"/>
</dbReference>
<evidence type="ECO:0000313" key="11">
    <source>
        <dbReference type="Proteomes" id="UP001187315"/>
    </source>
</evidence>
<dbReference type="Pfam" id="PF25600">
    <property type="entry name" value="TRIM_CC"/>
    <property type="match status" value="1"/>
</dbReference>
<dbReference type="InterPro" id="IPR006574">
    <property type="entry name" value="PRY"/>
</dbReference>
<evidence type="ECO:0000256" key="3">
    <source>
        <dbReference type="ARBA" id="ARBA00022771"/>
    </source>
</evidence>
<reference evidence="10" key="1">
    <citation type="submission" date="2023-08" db="EMBL/GenBank/DDBJ databases">
        <title>Pelteobagrus vachellii genome.</title>
        <authorList>
            <person name="Liu H."/>
        </authorList>
    </citation>
    <scope>NUCLEOTIDE SEQUENCE</scope>
    <source>
        <strain evidence="10">PRFRI_2022a</strain>
        <tissue evidence="10">Muscle</tissue>
    </source>
</reference>
<dbReference type="InterPro" id="IPR051051">
    <property type="entry name" value="E3_ubiq-ligase_TRIM/RNF"/>
</dbReference>
<evidence type="ECO:0000259" key="8">
    <source>
        <dbReference type="PROSITE" id="PS50119"/>
    </source>
</evidence>
<dbReference type="InterPro" id="IPR017907">
    <property type="entry name" value="Znf_RING_CS"/>
</dbReference>
<comment type="caution">
    <text evidence="10">The sequence shown here is derived from an EMBL/GenBank/DDBJ whole genome shotgun (WGS) entry which is preliminary data.</text>
</comment>
<evidence type="ECO:0000259" key="7">
    <source>
        <dbReference type="PROSITE" id="PS50089"/>
    </source>
</evidence>
<dbReference type="InterPro" id="IPR013320">
    <property type="entry name" value="ConA-like_dom_sf"/>
</dbReference>
<feature type="domain" description="B30.2/SPRY" evidence="9">
    <location>
        <begin position="369"/>
        <end position="566"/>
    </location>
</feature>
<keyword evidence="1" id="KW-0399">Innate immunity</keyword>
<evidence type="ECO:0000256" key="2">
    <source>
        <dbReference type="ARBA" id="ARBA00022723"/>
    </source>
</evidence>
<dbReference type="GO" id="GO:0045087">
    <property type="term" value="P:innate immune response"/>
    <property type="evidence" value="ECO:0007669"/>
    <property type="project" value="UniProtKB-KW"/>
</dbReference>
<dbReference type="GO" id="GO:0008270">
    <property type="term" value="F:zinc ion binding"/>
    <property type="evidence" value="ECO:0007669"/>
    <property type="project" value="UniProtKB-KW"/>
</dbReference>
<dbReference type="CDD" id="cd19769">
    <property type="entry name" value="Bbox2_TRIM16-like"/>
    <property type="match status" value="1"/>
</dbReference>
<dbReference type="InterPro" id="IPR001841">
    <property type="entry name" value="Znf_RING"/>
</dbReference>
<dbReference type="PRINTS" id="PR01407">
    <property type="entry name" value="BUTYPHLNCDUF"/>
</dbReference>
<dbReference type="InterPro" id="IPR003879">
    <property type="entry name" value="Butyrophylin_SPRY"/>
</dbReference>
<dbReference type="PANTHER" id="PTHR25465:SF5">
    <property type="entry name" value="E3 UBIQUITIN_ISG15 LIGASE TRIM25-RELATED"/>
    <property type="match status" value="1"/>
</dbReference>
<accession>A0AA88NS48</accession>
<evidence type="ECO:0000313" key="10">
    <source>
        <dbReference type="EMBL" id="KAK2863888.1"/>
    </source>
</evidence>
<keyword evidence="3 6" id="KW-0863">Zinc-finger</keyword>
<evidence type="ECO:0000256" key="4">
    <source>
        <dbReference type="ARBA" id="ARBA00022833"/>
    </source>
</evidence>
<dbReference type="Gene3D" id="3.30.160.60">
    <property type="entry name" value="Classic Zinc Finger"/>
    <property type="match status" value="1"/>
</dbReference>
<protein>
    <recommendedName>
        <fullName evidence="12">Tripartite motif-containing protein 16-like</fullName>
    </recommendedName>
</protein>
<dbReference type="CDD" id="cd16040">
    <property type="entry name" value="SPRY_PRY_SNTX"/>
    <property type="match status" value="1"/>
</dbReference>
<dbReference type="SUPFAM" id="SSF49899">
    <property type="entry name" value="Concanavalin A-like lectins/glucanases"/>
    <property type="match status" value="1"/>
</dbReference>
<dbReference type="AlphaFoldDB" id="A0AA88NS48"/>
<organism evidence="10 11">
    <name type="scientific">Tachysurus vachellii</name>
    <name type="common">Darkbarbel catfish</name>
    <name type="synonym">Pelteobagrus vachellii</name>
    <dbReference type="NCBI Taxonomy" id="175792"/>
    <lineage>
        <taxon>Eukaryota</taxon>
        <taxon>Metazoa</taxon>
        <taxon>Chordata</taxon>
        <taxon>Craniata</taxon>
        <taxon>Vertebrata</taxon>
        <taxon>Euteleostomi</taxon>
        <taxon>Actinopterygii</taxon>
        <taxon>Neopterygii</taxon>
        <taxon>Teleostei</taxon>
        <taxon>Ostariophysi</taxon>
        <taxon>Siluriformes</taxon>
        <taxon>Bagridae</taxon>
        <taxon>Tachysurus</taxon>
    </lineage>
</organism>
<evidence type="ECO:0000256" key="5">
    <source>
        <dbReference type="ARBA" id="ARBA00022859"/>
    </source>
</evidence>
<dbReference type="InterPro" id="IPR058030">
    <property type="entry name" value="TRIM8/14/16/25/29/45/65_CC"/>
</dbReference>
<dbReference type="Pfam" id="PF00643">
    <property type="entry name" value="zf-B_box"/>
    <property type="match status" value="1"/>
</dbReference>
<dbReference type="InterPro" id="IPR000315">
    <property type="entry name" value="Znf_B-box"/>
</dbReference>
<sequence>MAEASISITQEHFSCSICLNLLKEPVTTPCGHSFCMVCINRFWDGQNQKKSYSCPQCRETFAPRPVLRKSNMLTEITDLLKKSDQQSYLINALDIISLESQDAECDSCIGVKEKAVKSCLTCRATYCETHVQPHLESPAFKKHTLIAALSNLQEKMCAEHNKLLEVFCREDKRVICYQCSKENHSDHDTVPVQDEWIEKKKYIEDIQQKHQNRLESREKKLLELKEVTEAYKQSVQEAVEDNKRIFAELLVSFEKRQSEVTEMLRAEEKAELAQTVGVQKQLEQEIAAIKKRQTELGKLSQTNGYIHFLQRFQFLSPKLEISDSFKFTLNHQWSFENFKKSIIQIKEEVEDICKEKVDTFSENGLNFNQVIIIPEPETREEFLKYACELSLDPNTANNYLELSNDNTQVKCGQKSHEYPNHPERFTDWQQVLCKQKVPLRSYWEVEVDGETGVSIAVSYKDISRKGSKSESRFGQNAQSWRLVRYSKKNYCFWHDDTKIEISSPKSKRIGVYLDQKAGILAYYSISDKMNLIHKVTTAFTQPLYAGFGIGSNSFANICLQPSAVKTAVAAAESCSKIKK</sequence>
<dbReference type="PROSITE" id="PS50089">
    <property type="entry name" value="ZF_RING_2"/>
    <property type="match status" value="1"/>
</dbReference>
<dbReference type="PROSITE" id="PS00518">
    <property type="entry name" value="ZF_RING_1"/>
    <property type="match status" value="1"/>
</dbReference>
<keyword evidence="5" id="KW-0391">Immunity</keyword>
<dbReference type="InterPro" id="IPR013083">
    <property type="entry name" value="Znf_RING/FYVE/PHD"/>
</dbReference>
<dbReference type="Gene3D" id="4.10.830.40">
    <property type="match status" value="1"/>
</dbReference>
<dbReference type="SMART" id="SM00184">
    <property type="entry name" value="RING"/>
    <property type="match status" value="1"/>
</dbReference>
<feature type="domain" description="B box-type" evidence="8">
    <location>
        <begin position="152"/>
        <end position="192"/>
    </location>
</feature>